<keyword evidence="8" id="KW-1185">Reference proteome</keyword>
<protein>
    <submittedName>
        <fullName evidence="7">Class I SAM-dependent methyltransferase</fullName>
    </submittedName>
</protein>
<keyword evidence="2 7" id="KW-0489">Methyltransferase</keyword>
<dbReference type="Pfam" id="PF02353">
    <property type="entry name" value="CMAS"/>
    <property type="match status" value="1"/>
</dbReference>
<dbReference type="PANTHER" id="PTHR43667:SF2">
    <property type="entry name" value="FATTY ACID C-METHYL TRANSFERASE"/>
    <property type="match status" value="1"/>
</dbReference>
<keyword evidence="5" id="KW-0443">Lipid metabolism</keyword>
<gene>
    <name evidence="7" type="ORF">ED236_00585</name>
</gene>
<dbReference type="InterPro" id="IPR029063">
    <property type="entry name" value="SAM-dependent_MTases_sf"/>
</dbReference>
<dbReference type="GO" id="GO:0032259">
    <property type="term" value="P:methylation"/>
    <property type="evidence" value="ECO:0007669"/>
    <property type="project" value="UniProtKB-KW"/>
</dbReference>
<evidence type="ECO:0000256" key="5">
    <source>
        <dbReference type="ARBA" id="ARBA00023098"/>
    </source>
</evidence>
<dbReference type="PIRSF" id="PIRSF003085">
    <property type="entry name" value="CMAS"/>
    <property type="match status" value="1"/>
</dbReference>
<evidence type="ECO:0000313" key="8">
    <source>
        <dbReference type="Proteomes" id="UP000275137"/>
    </source>
</evidence>
<dbReference type="InterPro" id="IPR050723">
    <property type="entry name" value="CFA/CMAS"/>
</dbReference>
<keyword evidence="3 7" id="KW-0808">Transferase</keyword>
<evidence type="ECO:0000256" key="1">
    <source>
        <dbReference type="ARBA" id="ARBA00010815"/>
    </source>
</evidence>
<dbReference type="GO" id="GO:0008168">
    <property type="term" value="F:methyltransferase activity"/>
    <property type="evidence" value="ECO:0007669"/>
    <property type="project" value="UniProtKB-KW"/>
</dbReference>
<proteinExistence type="inferred from homology"/>
<evidence type="ECO:0000256" key="3">
    <source>
        <dbReference type="ARBA" id="ARBA00022679"/>
    </source>
</evidence>
<dbReference type="EMBL" id="RJVP01000001">
    <property type="protein sequence ID" value="ROH88022.1"/>
    <property type="molecule type" value="Genomic_DNA"/>
</dbReference>
<dbReference type="PANTHER" id="PTHR43667">
    <property type="entry name" value="CYCLOPROPANE-FATTY-ACYL-PHOSPHOLIPID SYNTHASE"/>
    <property type="match status" value="1"/>
</dbReference>
<keyword evidence="4" id="KW-0949">S-adenosyl-L-methionine</keyword>
<comment type="caution">
    <text evidence="7">The sequence shown here is derived from an EMBL/GenBank/DDBJ whole genome shotgun (WGS) entry which is preliminary data.</text>
</comment>
<feature type="active site" evidence="6">
    <location>
        <position position="412"/>
    </location>
</feature>
<sequence>MKSARPPSNPVNSLAVNAKDASAVRVGNTALFGLPRKSGWLQNLARRMVLKRLQGMTVGELVIMEGSQRHRFGRPGGLSVTLQVSDARFYGDIAFGGSVGAGEAYMLGYWSADNLTALIRLMVLNQSVMDTLEGGLAWLAKPLLKLLHSMNRNTRDGSRRNIAAHYDLGNNMFQLFLDPTMMYSSGIFDAAEMTLEQASISKLERICQKLDLQPTDHVVEIGTGWGGFAIYAARHYGCRITTTTISKAQYDLAVERVEAAGLSGKINIVLKDYRELEGTFDKLVSIEMIEAVGYQFYDEYFHTCARLLKPEGMALIQAITIADQRYESAKRSVDFIQRYIFPGSCIPSVTALLSSATRASDLRLYNLEDIGPHYARTLAEWRHNFFVNIEQVRALGYPEEFIRMWEFYLCYCEGGFEERALGDVHLLLVKPGNRRSPLLTTLQ</sequence>
<dbReference type="SUPFAM" id="SSF53335">
    <property type="entry name" value="S-adenosyl-L-methionine-dependent methyltransferases"/>
    <property type="match status" value="1"/>
</dbReference>
<dbReference type="CDD" id="cd02440">
    <property type="entry name" value="AdoMet_MTases"/>
    <property type="match status" value="1"/>
</dbReference>
<reference evidence="7 8" key="1">
    <citation type="submission" date="2018-10" db="EMBL/GenBank/DDBJ databases">
        <authorList>
            <person name="Chen W.-M."/>
        </authorList>
    </citation>
    <scope>NUCLEOTIDE SEQUENCE [LARGE SCALE GENOMIC DNA]</scope>
    <source>
        <strain evidence="7 8">H-5</strain>
    </source>
</reference>
<dbReference type="InterPro" id="IPR003333">
    <property type="entry name" value="CMAS"/>
</dbReference>
<dbReference type="GO" id="GO:0008610">
    <property type="term" value="P:lipid biosynthetic process"/>
    <property type="evidence" value="ECO:0007669"/>
    <property type="project" value="InterPro"/>
</dbReference>
<dbReference type="Gene3D" id="3.40.50.150">
    <property type="entry name" value="Vaccinia Virus protein VP39"/>
    <property type="match status" value="1"/>
</dbReference>
<evidence type="ECO:0000256" key="2">
    <source>
        <dbReference type="ARBA" id="ARBA00022603"/>
    </source>
</evidence>
<comment type="similarity">
    <text evidence="1">Belongs to the CFA/CMAS family.</text>
</comment>
<evidence type="ECO:0000256" key="4">
    <source>
        <dbReference type="ARBA" id="ARBA00022691"/>
    </source>
</evidence>
<accession>A0A3N0V5Z6</accession>
<organism evidence="7 8">
    <name type="scientific">Pseudomethylobacillus aquaticus</name>
    <dbReference type="NCBI Taxonomy" id="2676064"/>
    <lineage>
        <taxon>Bacteria</taxon>
        <taxon>Pseudomonadati</taxon>
        <taxon>Pseudomonadota</taxon>
        <taxon>Betaproteobacteria</taxon>
        <taxon>Nitrosomonadales</taxon>
        <taxon>Methylophilaceae</taxon>
        <taxon>Pseudomethylobacillus</taxon>
    </lineage>
</organism>
<dbReference type="Proteomes" id="UP000275137">
    <property type="component" value="Unassembled WGS sequence"/>
</dbReference>
<evidence type="ECO:0000256" key="6">
    <source>
        <dbReference type="PIRSR" id="PIRSR003085-1"/>
    </source>
</evidence>
<name>A0A3N0V5Z6_9PROT</name>
<evidence type="ECO:0000313" key="7">
    <source>
        <dbReference type="EMBL" id="ROH88022.1"/>
    </source>
</evidence>
<dbReference type="AlphaFoldDB" id="A0A3N0V5Z6"/>